<proteinExistence type="predicted"/>
<dbReference type="AlphaFoldDB" id="A0A0F9QM69"/>
<accession>A0A0F9QM69</accession>
<comment type="caution">
    <text evidence="1">The sequence shown here is derived from an EMBL/GenBank/DDBJ whole genome shotgun (WGS) entry which is preliminary data.</text>
</comment>
<sequence length="62" mass="7439">MSHLIEKKIEPEISIKLEEIIVLEEIQLKLFKKSKFNMKYLEERIPIEKVKGKIPYRNHGAF</sequence>
<dbReference type="EMBL" id="LAZR01001852">
    <property type="protein sequence ID" value="KKN38097.1"/>
    <property type="molecule type" value="Genomic_DNA"/>
</dbReference>
<protein>
    <submittedName>
        <fullName evidence="1">Uncharacterized protein</fullName>
    </submittedName>
</protein>
<evidence type="ECO:0000313" key="1">
    <source>
        <dbReference type="EMBL" id="KKN38097.1"/>
    </source>
</evidence>
<organism evidence="1">
    <name type="scientific">marine sediment metagenome</name>
    <dbReference type="NCBI Taxonomy" id="412755"/>
    <lineage>
        <taxon>unclassified sequences</taxon>
        <taxon>metagenomes</taxon>
        <taxon>ecological metagenomes</taxon>
    </lineage>
</organism>
<name>A0A0F9QM69_9ZZZZ</name>
<reference evidence="1" key="1">
    <citation type="journal article" date="2015" name="Nature">
        <title>Complex archaea that bridge the gap between prokaryotes and eukaryotes.</title>
        <authorList>
            <person name="Spang A."/>
            <person name="Saw J.H."/>
            <person name="Jorgensen S.L."/>
            <person name="Zaremba-Niedzwiedzka K."/>
            <person name="Martijn J."/>
            <person name="Lind A.E."/>
            <person name="van Eijk R."/>
            <person name="Schleper C."/>
            <person name="Guy L."/>
            <person name="Ettema T.J."/>
        </authorList>
    </citation>
    <scope>NUCLEOTIDE SEQUENCE</scope>
</reference>
<gene>
    <name evidence="1" type="ORF">LCGC14_0756870</name>
</gene>